<dbReference type="InterPro" id="IPR012910">
    <property type="entry name" value="Plug_dom"/>
</dbReference>
<reference evidence="14" key="1">
    <citation type="submission" date="2020-07" db="EMBL/GenBank/DDBJ databases">
        <title>Complete genome sequencing of Coprobacter sp. strain 2CBH44.</title>
        <authorList>
            <person name="Sakamoto M."/>
            <person name="Murakami T."/>
            <person name="Mori H."/>
        </authorList>
    </citation>
    <scope>NUCLEOTIDE SEQUENCE [LARGE SCALE GENOMIC DNA]</scope>
    <source>
        <strain evidence="14">2CBH44</strain>
    </source>
</reference>
<dbReference type="EMBL" id="AP023322">
    <property type="protein sequence ID" value="BCI63784.1"/>
    <property type="molecule type" value="Genomic_DNA"/>
</dbReference>
<feature type="signal peptide" evidence="10">
    <location>
        <begin position="1"/>
        <end position="31"/>
    </location>
</feature>
<accession>A0A7G1HZB4</accession>
<dbReference type="InterPro" id="IPR008969">
    <property type="entry name" value="CarboxyPept-like_regulatory"/>
</dbReference>
<keyword evidence="5 9" id="KW-0798">TonB box</keyword>
<dbReference type="SUPFAM" id="SSF49464">
    <property type="entry name" value="Carboxypeptidase regulatory domain-like"/>
    <property type="match status" value="1"/>
</dbReference>
<dbReference type="Pfam" id="PF07715">
    <property type="entry name" value="Plug"/>
    <property type="match status" value="1"/>
</dbReference>
<dbReference type="Pfam" id="PF00593">
    <property type="entry name" value="TonB_dep_Rec_b-barrel"/>
    <property type="match status" value="1"/>
</dbReference>
<dbReference type="Proteomes" id="UP000594042">
    <property type="component" value="Chromosome"/>
</dbReference>
<feature type="chain" id="PRO_5028886950" evidence="10">
    <location>
        <begin position="32"/>
        <end position="1045"/>
    </location>
</feature>
<evidence type="ECO:0000256" key="10">
    <source>
        <dbReference type="SAM" id="SignalP"/>
    </source>
</evidence>
<keyword evidence="10" id="KW-0732">Signal</keyword>
<dbReference type="SUPFAM" id="SSF56935">
    <property type="entry name" value="Porins"/>
    <property type="match status" value="1"/>
</dbReference>
<dbReference type="InterPro" id="IPR023997">
    <property type="entry name" value="TonB-dep_OMP_SusC/RagA_CS"/>
</dbReference>
<keyword evidence="14" id="KW-1185">Reference proteome</keyword>
<dbReference type="InterPro" id="IPR039426">
    <property type="entry name" value="TonB-dep_rcpt-like"/>
</dbReference>
<evidence type="ECO:0000259" key="12">
    <source>
        <dbReference type="Pfam" id="PF07715"/>
    </source>
</evidence>
<evidence type="ECO:0000259" key="11">
    <source>
        <dbReference type="Pfam" id="PF00593"/>
    </source>
</evidence>
<evidence type="ECO:0000256" key="9">
    <source>
        <dbReference type="RuleBase" id="RU003357"/>
    </source>
</evidence>
<evidence type="ECO:0000256" key="1">
    <source>
        <dbReference type="ARBA" id="ARBA00004571"/>
    </source>
</evidence>
<dbReference type="AlphaFoldDB" id="A0A7G1HZB4"/>
<protein>
    <submittedName>
        <fullName evidence="13">SusC/RagA family TonB-linked outer membrane protein</fullName>
    </submittedName>
</protein>
<dbReference type="GO" id="GO:0009279">
    <property type="term" value="C:cell outer membrane"/>
    <property type="evidence" value="ECO:0007669"/>
    <property type="project" value="UniProtKB-SubCell"/>
</dbReference>
<feature type="domain" description="TonB-dependent receptor plug" evidence="12">
    <location>
        <begin position="139"/>
        <end position="246"/>
    </location>
</feature>
<name>A0A7G1HZB4_9BACT</name>
<dbReference type="InterPro" id="IPR037066">
    <property type="entry name" value="Plug_dom_sf"/>
</dbReference>
<evidence type="ECO:0000256" key="4">
    <source>
        <dbReference type="ARBA" id="ARBA00022692"/>
    </source>
</evidence>
<comment type="subcellular location">
    <subcellularLocation>
        <location evidence="1 8">Cell outer membrane</location>
        <topology evidence="1 8">Multi-pass membrane protein</topology>
    </subcellularLocation>
</comment>
<evidence type="ECO:0000256" key="6">
    <source>
        <dbReference type="ARBA" id="ARBA00023136"/>
    </source>
</evidence>
<comment type="similarity">
    <text evidence="8 9">Belongs to the TonB-dependent receptor family.</text>
</comment>
<dbReference type="Gene3D" id="2.40.170.20">
    <property type="entry name" value="TonB-dependent receptor, beta-barrel domain"/>
    <property type="match status" value="1"/>
</dbReference>
<evidence type="ECO:0000256" key="2">
    <source>
        <dbReference type="ARBA" id="ARBA00022448"/>
    </source>
</evidence>
<dbReference type="InterPro" id="IPR036942">
    <property type="entry name" value="Beta-barrel_TonB_sf"/>
</dbReference>
<evidence type="ECO:0000256" key="8">
    <source>
        <dbReference type="PROSITE-ProRule" id="PRU01360"/>
    </source>
</evidence>
<feature type="domain" description="TonB-dependent receptor-like beta-barrel" evidence="11">
    <location>
        <begin position="452"/>
        <end position="1007"/>
    </location>
</feature>
<dbReference type="KEGG" id="copr:Cop2CBH44_21370"/>
<dbReference type="Pfam" id="PF13715">
    <property type="entry name" value="CarbopepD_reg_2"/>
    <property type="match status" value="1"/>
</dbReference>
<dbReference type="PROSITE" id="PS52016">
    <property type="entry name" value="TONB_DEPENDENT_REC_3"/>
    <property type="match status" value="1"/>
</dbReference>
<keyword evidence="2 8" id="KW-0813">Transport</keyword>
<dbReference type="RefSeq" id="WP_200754779.1">
    <property type="nucleotide sequence ID" value="NZ_AP023322.1"/>
</dbReference>
<dbReference type="InterPro" id="IPR000531">
    <property type="entry name" value="Beta-barrel_TonB"/>
</dbReference>
<dbReference type="Gene3D" id="2.170.130.10">
    <property type="entry name" value="TonB-dependent receptor, plug domain"/>
    <property type="match status" value="1"/>
</dbReference>
<dbReference type="FunFam" id="2.170.130.10:FF:000003">
    <property type="entry name" value="SusC/RagA family TonB-linked outer membrane protein"/>
    <property type="match status" value="1"/>
</dbReference>
<keyword evidence="7 8" id="KW-0998">Cell outer membrane</keyword>
<keyword evidence="4 8" id="KW-0812">Transmembrane</keyword>
<evidence type="ECO:0000313" key="14">
    <source>
        <dbReference type="Proteomes" id="UP000594042"/>
    </source>
</evidence>
<dbReference type="Gene3D" id="2.60.40.1120">
    <property type="entry name" value="Carboxypeptidase-like, regulatory domain"/>
    <property type="match status" value="1"/>
</dbReference>
<evidence type="ECO:0000256" key="3">
    <source>
        <dbReference type="ARBA" id="ARBA00022452"/>
    </source>
</evidence>
<dbReference type="NCBIfam" id="TIGR04056">
    <property type="entry name" value="OMP_RagA_SusC"/>
    <property type="match status" value="1"/>
</dbReference>
<evidence type="ECO:0000256" key="5">
    <source>
        <dbReference type="ARBA" id="ARBA00023077"/>
    </source>
</evidence>
<organism evidence="13 14">
    <name type="scientific">Coprobacter secundus subsp. similis</name>
    <dbReference type="NCBI Taxonomy" id="2751153"/>
    <lineage>
        <taxon>Bacteria</taxon>
        <taxon>Pseudomonadati</taxon>
        <taxon>Bacteroidota</taxon>
        <taxon>Bacteroidia</taxon>
        <taxon>Bacteroidales</taxon>
        <taxon>Barnesiellaceae</taxon>
        <taxon>Coprobacter</taxon>
    </lineage>
</organism>
<dbReference type="InterPro" id="IPR023996">
    <property type="entry name" value="TonB-dep_OMP_SusC/RagA"/>
</dbReference>
<keyword evidence="3 8" id="KW-1134">Transmembrane beta strand</keyword>
<gene>
    <name evidence="13" type="ORF">Cop2CBH44_21370</name>
</gene>
<evidence type="ECO:0000256" key="7">
    <source>
        <dbReference type="ARBA" id="ARBA00023237"/>
    </source>
</evidence>
<evidence type="ECO:0000313" key="13">
    <source>
        <dbReference type="EMBL" id="BCI63784.1"/>
    </source>
</evidence>
<dbReference type="NCBIfam" id="TIGR04057">
    <property type="entry name" value="SusC_RagA_signa"/>
    <property type="match status" value="1"/>
</dbReference>
<keyword evidence="6 8" id="KW-0472">Membrane</keyword>
<proteinExistence type="inferred from homology"/>
<sequence>MRKKSKPEKLNHKVLYLSICLLFVGTPQINAAIGKEDKSEAVVQKAEIIVTGTIKDSSGEPLVGASVAIPKSAIGTIADYNGKFTLKVPEGTKTVMVSCVGFVSQTLKLDGKNTFSITLQETTTNLNDVVVVGYSSQKKETVTGAVAAIQTKDLLQSPQANISNALVGRMPGLLAVQRSGEPGKDQSTLRIRGIGTFAGEQDPLVLVDGIETSNYDNIDPNEIESVSILKDASATAVYGVRGANGVLIITTKRGELGRPKVSLSTSVGRASFTYLRENMNSYEYTSSYNKALMYDSYVTGGYTPKYSDEDIELYRTGADPIFHPSIDWFDEMLKKASYQTRTNLNISGGTERVKYFFSLGYFTQNGMYNTALFDPGYDPQLKYRRYNMRSNFDIQVTKRLKASFDFSVQMDNRRYPNWDTPLFMEMLSSTLPYISPGIIDNKIVTMSWLTQTDFTPYAAFNTGFRKDYGNNLNGSIRLNYDLDFITKGLGLRGAISYRNYNTQAQTFNRTGLGYEVKPSDEAPGYVLIPSGELASFQYGESVAKNRRIYIEIGAEYSRQFGGHNIGILALYNQSKYHSPDLAYLIPNGYQGLVGRITYNYKNRYLAEFNIGYNGTENFDKGNRFGTFPAYSLGWVPTEEDFFPRNPYVSFFKIRGSYGEVGNDKVGGDRFLYRPTSYSYTNNSYFWGIHGESQQGYQGANEGKLGNPDLTWEKAKKTNVGADIKFWDDHIGFTFDWFKEKRSNILCNRGTIPNIIGADFPAYNLGRMTNKGIELELTFNHNIGDFYYFIKANYTYAHNIVDYKDEANWDYDYRYETGHRYGQSFGYVADGLFNSWEEVNDPNRPVYQWNNNKIQPGDIRYKDINGDGKIDNDDQVPIGYSNFPEKIFGLSLGGNYKGFDFSLLFQGAANVSTWPSRRSTQGFYTNTAASKDLLNSWSEERLQNGEKIIYPRLSASNNTHNYVGSTYWLEDASYVRLKNAEIGYTIRNNFLKKVGISSVRFYLNGNNLLTWCDLFPGEDPEFPNGSVNSEPYPVTRIYNFGVNINF</sequence>